<dbReference type="EMBL" id="OZ035844">
    <property type="protein sequence ID" value="CAL1598365.1"/>
    <property type="molecule type" value="Genomic_DNA"/>
</dbReference>
<name>A0AAV2LDQ8_KNICA</name>
<protein>
    <submittedName>
        <fullName evidence="1">Uncharacterized protein</fullName>
    </submittedName>
</protein>
<evidence type="ECO:0000313" key="2">
    <source>
        <dbReference type="Proteomes" id="UP001497482"/>
    </source>
</evidence>
<organism evidence="1 2">
    <name type="scientific">Knipowitschia caucasica</name>
    <name type="common">Caucasian dwarf goby</name>
    <name type="synonym">Pomatoschistus caucasicus</name>
    <dbReference type="NCBI Taxonomy" id="637954"/>
    <lineage>
        <taxon>Eukaryota</taxon>
        <taxon>Metazoa</taxon>
        <taxon>Chordata</taxon>
        <taxon>Craniata</taxon>
        <taxon>Vertebrata</taxon>
        <taxon>Euteleostomi</taxon>
        <taxon>Actinopterygii</taxon>
        <taxon>Neopterygii</taxon>
        <taxon>Teleostei</taxon>
        <taxon>Neoteleostei</taxon>
        <taxon>Acanthomorphata</taxon>
        <taxon>Gobiaria</taxon>
        <taxon>Gobiiformes</taxon>
        <taxon>Gobioidei</taxon>
        <taxon>Gobiidae</taxon>
        <taxon>Gobiinae</taxon>
        <taxon>Knipowitschia</taxon>
    </lineage>
</organism>
<accession>A0AAV2LDQ8</accession>
<proteinExistence type="predicted"/>
<sequence>MPPRPSLPTPSSASLPSELLTLTFWKRDRGVVCSFYRPAFSKTPSKTAITKNSCPPSIPLLSKIGNANSCHSRTKLDRKPVSCPHNAASVGNPPKLLLLYVGQQLQFRLRDIPAFKKRPWCLRRNRAGLEYRRGRRLLLSSQENSGKKGVGRGTADVPRMNSLCAGEGEVTAICGEMALVIDPYLSSSLCFDFAEACKMFQVTFTMSKVLGAWRAACVP</sequence>
<evidence type="ECO:0000313" key="1">
    <source>
        <dbReference type="EMBL" id="CAL1598365.1"/>
    </source>
</evidence>
<dbReference type="AlphaFoldDB" id="A0AAV2LDQ8"/>
<reference evidence="1 2" key="1">
    <citation type="submission" date="2024-04" db="EMBL/GenBank/DDBJ databases">
        <authorList>
            <person name="Waldvogel A.-M."/>
            <person name="Schoenle A."/>
        </authorList>
    </citation>
    <scope>NUCLEOTIDE SEQUENCE [LARGE SCALE GENOMIC DNA]</scope>
</reference>
<keyword evidence="2" id="KW-1185">Reference proteome</keyword>
<dbReference type="Proteomes" id="UP001497482">
    <property type="component" value="Chromosome 22"/>
</dbReference>
<gene>
    <name evidence="1" type="ORF">KC01_LOCUS26765</name>
</gene>